<dbReference type="SUPFAM" id="SSF49417">
    <property type="entry name" value="p53-like transcription factors"/>
    <property type="match status" value="1"/>
</dbReference>
<feature type="domain" description="T-box" evidence="8">
    <location>
        <begin position="215"/>
        <end position="398"/>
    </location>
</feature>
<dbReference type="GO" id="GO:0005634">
    <property type="term" value="C:nucleus"/>
    <property type="evidence" value="ECO:0007669"/>
    <property type="project" value="UniProtKB-SubCell"/>
</dbReference>
<keyword evidence="9" id="KW-1185">Reference proteome</keyword>
<dbReference type="InterPro" id="IPR008967">
    <property type="entry name" value="p53-like_TF_DNA-bd_sf"/>
</dbReference>
<evidence type="ECO:0000256" key="3">
    <source>
        <dbReference type="ARBA" id="ARBA00023125"/>
    </source>
</evidence>
<evidence type="ECO:0000256" key="1">
    <source>
        <dbReference type="ARBA" id="ARBA00004123"/>
    </source>
</evidence>
<keyword evidence="5 6" id="KW-0539">Nucleus</keyword>
<dbReference type="InterPro" id="IPR046360">
    <property type="entry name" value="T-box_DNA-bd"/>
</dbReference>
<keyword evidence="3 6" id="KW-0238">DNA-binding</keyword>
<evidence type="ECO:0000256" key="5">
    <source>
        <dbReference type="ARBA" id="ARBA00023242"/>
    </source>
</evidence>
<evidence type="ECO:0000259" key="8">
    <source>
        <dbReference type="PROSITE" id="PS50252"/>
    </source>
</evidence>
<evidence type="ECO:0000313" key="9">
    <source>
        <dbReference type="Proteomes" id="UP000095287"/>
    </source>
</evidence>
<feature type="region of interest" description="Disordered" evidence="7">
    <location>
        <begin position="512"/>
        <end position="541"/>
    </location>
</feature>
<name>A0A1I7YT59_9BILA</name>
<feature type="compositionally biased region" description="Basic and acidic residues" evidence="7">
    <location>
        <begin position="22"/>
        <end position="31"/>
    </location>
</feature>
<proteinExistence type="predicted"/>
<dbReference type="Proteomes" id="UP000095287">
    <property type="component" value="Unplaced"/>
</dbReference>
<evidence type="ECO:0000256" key="7">
    <source>
        <dbReference type="SAM" id="MobiDB-lite"/>
    </source>
</evidence>
<feature type="compositionally biased region" description="Low complexity" evidence="7">
    <location>
        <begin position="514"/>
        <end position="523"/>
    </location>
</feature>
<evidence type="ECO:0000256" key="6">
    <source>
        <dbReference type="PROSITE-ProRule" id="PRU00201"/>
    </source>
</evidence>
<dbReference type="PANTHER" id="PTHR11267:SF181">
    <property type="entry name" value="OPTOMOTOR-BLIND PROTEIN"/>
    <property type="match status" value="1"/>
</dbReference>
<comment type="subcellular location">
    <subcellularLocation>
        <location evidence="1 6">Nucleus</location>
    </subcellularLocation>
</comment>
<feature type="region of interest" description="Disordered" evidence="7">
    <location>
        <begin position="393"/>
        <end position="418"/>
    </location>
</feature>
<comment type="caution">
    <text evidence="6">Lacks conserved residue(s) required for the propagation of feature annotation.</text>
</comment>
<dbReference type="WBParaSite" id="L893_g19581.t1">
    <property type="protein sequence ID" value="L893_g19581.t1"/>
    <property type="gene ID" value="L893_g19581"/>
</dbReference>
<dbReference type="GO" id="GO:0001708">
    <property type="term" value="P:cell fate specification"/>
    <property type="evidence" value="ECO:0007669"/>
    <property type="project" value="TreeGrafter"/>
</dbReference>
<dbReference type="InterPro" id="IPR018186">
    <property type="entry name" value="TF_T-box_CS"/>
</dbReference>
<dbReference type="GO" id="GO:0000981">
    <property type="term" value="F:DNA-binding transcription factor activity, RNA polymerase II-specific"/>
    <property type="evidence" value="ECO:0007669"/>
    <property type="project" value="TreeGrafter"/>
</dbReference>
<dbReference type="GO" id="GO:0000785">
    <property type="term" value="C:chromatin"/>
    <property type="evidence" value="ECO:0007669"/>
    <property type="project" value="TreeGrafter"/>
</dbReference>
<dbReference type="SMART" id="SM00425">
    <property type="entry name" value="TBOX"/>
    <property type="match status" value="1"/>
</dbReference>
<sequence length="541" mass="61925">MQQSPNGVSNYAVHNMPFAVSDPERPKRDSPGEQQQGQEGAVENVAPSDSQVVRPIAQHSPRAQDQQAYNLQPLQPVQLPNQNNFGYYQQQNQMNMNHPQFYSFPYGPGVQVAYGQHHVSRPVGHHQGQMQVHMQLGQGHSQMHQSVHQQAYQSMQAQVAPPNREYGTSFPSTSAATSPRVFVQKAGDSGDSQHDTLETVAPGAPLPTENIKVEVYEKALWQEFYDIGNEMVLTKKGRKLFPQIGFTITGLDPKLPYNLALSFERADDNRYKYSGDQWKHIGKGETRERGQFHYHSDTMQRGEYWMKQDNIKFDKVKVTNYKDPKKPLERWLVYLRSMHRYTIYLHILRGEDDDPTAKKLIQSCKIETMEFITVTAYNNDRIKDKKVDHNKYAKGFRPEGKHTTKKRHGGDQENEPSAKIKREEHVMVQQAPMVPTGAMPQGAYNYAPATHVMQPQYHYSYNQAPGFHPFHQQQYPVPGMARANMQHPQFQAVHGNDHGQPYQQPNNFILYAPQQQAGNAGQQRSRELPPANDEEEDLNDR</sequence>
<evidence type="ECO:0000256" key="2">
    <source>
        <dbReference type="ARBA" id="ARBA00023015"/>
    </source>
</evidence>
<dbReference type="GO" id="GO:0000978">
    <property type="term" value="F:RNA polymerase II cis-regulatory region sequence-specific DNA binding"/>
    <property type="evidence" value="ECO:0007669"/>
    <property type="project" value="InterPro"/>
</dbReference>
<keyword evidence="2" id="KW-0805">Transcription regulation</keyword>
<keyword evidence="4" id="KW-0804">Transcription</keyword>
<dbReference type="InterPro" id="IPR036960">
    <property type="entry name" value="T-box_sf"/>
</dbReference>
<dbReference type="AlphaFoldDB" id="A0A1I7YT59"/>
<dbReference type="PROSITE" id="PS01283">
    <property type="entry name" value="TBOX_1"/>
    <property type="match status" value="1"/>
</dbReference>
<dbReference type="CDD" id="cd00182">
    <property type="entry name" value="T-box"/>
    <property type="match status" value="1"/>
</dbReference>
<dbReference type="Pfam" id="PF00907">
    <property type="entry name" value="T-box"/>
    <property type="match status" value="1"/>
</dbReference>
<accession>A0A1I7YT59</accession>
<feature type="compositionally biased region" description="Basic and acidic residues" evidence="7">
    <location>
        <begin position="393"/>
        <end position="402"/>
    </location>
</feature>
<evidence type="ECO:0000313" key="10">
    <source>
        <dbReference type="WBParaSite" id="L893_g19581.t1"/>
    </source>
</evidence>
<dbReference type="PROSITE" id="PS50252">
    <property type="entry name" value="TBOX_3"/>
    <property type="match status" value="1"/>
</dbReference>
<organism evidence="9 10">
    <name type="scientific">Steinernema glaseri</name>
    <dbReference type="NCBI Taxonomy" id="37863"/>
    <lineage>
        <taxon>Eukaryota</taxon>
        <taxon>Metazoa</taxon>
        <taxon>Ecdysozoa</taxon>
        <taxon>Nematoda</taxon>
        <taxon>Chromadorea</taxon>
        <taxon>Rhabditida</taxon>
        <taxon>Tylenchina</taxon>
        <taxon>Panagrolaimomorpha</taxon>
        <taxon>Strongyloidoidea</taxon>
        <taxon>Steinernematidae</taxon>
        <taxon>Steinernema</taxon>
    </lineage>
</organism>
<protein>
    <submittedName>
        <fullName evidence="10">T-box domain-containing protein</fullName>
    </submittedName>
</protein>
<dbReference type="PANTHER" id="PTHR11267">
    <property type="entry name" value="T-BOX PROTEIN-RELATED"/>
    <property type="match status" value="1"/>
</dbReference>
<evidence type="ECO:0000256" key="4">
    <source>
        <dbReference type="ARBA" id="ARBA00023163"/>
    </source>
</evidence>
<dbReference type="InterPro" id="IPR001699">
    <property type="entry name" value="TF_T-box"/>
</dbReference>
<reference evidence="10" key="1">
    <citation type="submission" date="2016-11" db="UniProtKB">
        <authorList>
            <consortium name="WormBaseParasite"/>
        </authorList>
    </citation>
    <scope>IDENTIFICATION</scope>
</reference>
<dbReference type="Gene3D" id="2.60.40.820">
    <property type="entry name" value="Transcription factor, T-box"/>
    <property type="match status" value="1"/>
</dbReference>
<feature type="region of interest" description="Disordered" evidence="7">
    <location>
        <begin position="1"/>
        <end position="50"/>
    </location>
</feature>
<feature type="compositionally biased region" description="Acidic residues" evidence="7">
    <location>
        <begin position="532"/>
        <end position="541"/>
    </location>
</feature>
<dbReference type="PRINTS" id="PR00937">
    <property type="entry name" value="TBOX"/>
</dbReference>
<dbReference type="GO" id="GO:0045893">
    <property type="term" value="P:positive regulation of DNA-templated transcription"/>
    <property type="evidence" value="ECO:0007669"/>
    <property type="project" value="InterPro"/>
</dbReference>